<dbReference type="PIRSF" id="PIRSF017082">
    <property type="entry name" value="YflP"/>
    <property type="match status" value="1"/>
</dbReference>
<keyword evidence="4" id="KW-1185">Reference proteome</keyword>
<dbReference type="SUPFAM" id="SSF53850">
    <property type="entry name" value="Periplasmic binding protein-like II"/>
    <property type="match status" value="1"/>
</dbReference>
<reference evidence="3 4" key="1">
    <citation type="submission" date="2016-10" db="EMBL/GenBank/DDBJ databases">
        <title>Complete genome sequences of three Cupriavidus strains isolated from various Malaysian environments.</title>
        <authorList>
            <person name="Abdullah A.A.-A."/>
            <person name="Shafie N.A.H."/>
            <person name="Lau N.S."/>
        </authorList>
    </citation>
    <scope>NUCLEOTIDE SEQUENCE [LARGE SCALE GENOMIC DNA]</scope>
    <source>
        <strain evidence="3 4">USMAA1020</strain>
    </source>
</reference>
<dbReference type="CDD" id="cd07012">
    <property type="entry name" value="PBP2_Bug_TTT"/>
    <property type="match status" value="1"/>
</dbReference>
<keyword evidence="2" id="KW-0732">Signal</keyword>
<evidence type="ECO:0000256" key="2">
    <source>
        <dbReference type="SAM" id="SignalP"/>
    </source>
</evidence>
<dbReference type="PANTHER" id="PTHR42928:SF5">
    <property type="entry name" value="BLR1237 PROTEIN"/>
    <property type="match status" value="1"/>
</dbReference>
<dbReference type="InterPro" id="IPR042100">
    <property type="entry name" value="Bug_dom1"/>
</dbReference>
<accession>A0ABN4TPW5</accession>
<dbReference type="PANTHER" id="PTHR42928">
    <property type="entry name" value="TRICARBOXYLATE-BINDING PROTEIN"/>
    <property type="match status" value="1"/>
</dbReference>
<name>A0ABN4TPW5_9BURK</name>
<protein>
    <submittedName>
        <fullName evidence="3">ABC transporter substrate-binding protein</fullName>
    </submittedName>
</protein>
<dbReference type="Gene3D" id="3.40.190.150">
    <property type="entry name" value="Bordetella uptake gene, domain 1"/>
    <property type="match status" value="1"/>
</dbReference>
<evidence type="ECO:0000313" key="4">
    <source>
        <dbReference type="Proteomes" id="UP000177515"/>
    </source>
</evidence>
<sequence length="330" mass="34883">MFRRRALLALALGGITLGTASTAAQAQAGGYPAKPIRIVVPYPAGGGTDIVARALGEKLSKRLGQPIIVDNKGGASGIIGTDAVAKAAPDGYTLLVTLTQSVLTNQFLYAKLPYDPRKDLTLINVLADAQLVLVTTPALPVRNARELGEYGRSHRGKVGYASWGVGSYAHLAGAYFSRQMQADMVHVPYKGEAPMLQDLMGGQVQFGVASLLTAKPYIQNGKLKALAVTGDSRNAGLPEVPTFAESGLPDNAFKTMGWIGLLAPMGTPPAVVAKLDEEVRAVLQQPDMQTRLTSLGLRPLGTTPKESQALYARDWPVLKQLVADSGARLD</sequence>
<dbReference type="RefSeq" id="WP_071015772.1">
    <property type="nucleotide sequence ID" value="NZ_CP017754.1"/>
</dbReference>
<comment type="similarity">
    <text evidence="1">Belongs to the UPF0065 (bug) family.</text>
</comment>
<feature type="chain" id="PRO_5046492145" evidence="2">
    <location>
        <begin position="27"/>
        <end position="330"/>
    </location>
</feature>
<proteinExistence type="inferred from homology"/>
<gene>
    <name evidence="3" type="ORF">BKK80_18995</name>
</gene>
<dbReference type="EMBL" id="CP017754">
    <property type="protein sequence ID" value="AOZ07685.1"/>
    <property type="molecule type" value="Genomic_DNA"/>
</dbReference>
<organism evidence="3 4">
    <name type="scientific">Cupriavidus malaysiensis</name>
    <dbReference type="NCBI Taxonomy" id="367825"/>
    <lineage>
        <taxon>Bacteria</taxon>
        <taxon>Pseudomonadati</taxon>
        <taxon>Pseudomonadota</taxon>
        <taxon>Betaproteobacteria</taxon>
        <taxon>Burkholderiales</taxon>
        <taxon>Burkholderiaceae</taxon>
        <taxon>Cupriavidus</taxon>
    </lineage>
</organism>
<dbReference type="InterPro" id="IPR005064">
    <property type="entry name" value="BUG"/>
</dbReference>
<evidence type="ECO:0000256" key="1">
    <source>
        <dbReference type="ARBA" id="ARBA00006987"/>
    </source>
</evidence>
<dbReference type="Pfam" id="PF03401">
    <property type="entry name" value="TctC"/>
    <property type="match status" value="1"/>
</dbReference>
<evidence type="ECO:0000313" key="3">
    <source>
        <dbReference type="EMBL" id="AOZ07685.1"/>
    </source>
</evidence>
<dbReference type="Gene3D" id="3.40.190.10">
    <property type="entry name" value="Periplasmic binding protein-like II"/>
    <property type="match status" value="1"/>
</dbReference>
<dbReference type="Proteomes" id="UP000177515">
    <property type="component" value="Chromosome 1"/>
</dbReference>
<feature type="signal peptide" evidence="2">
    <location>
        <begin position="1"/>
        <end position="26"/>
    </location>
</feature>